<dbReference type="AlphaFoldDB" id="A0A935MX05"/>
<dbReference type="InterPro" id="IPR018060">
    <property type="entry name" value="HTH_AraC"/>
</dbReference>
<dbReference type="Gene3D" id="1.10.10.60">
    <property type="entry name" value="Homeodomain-like"/>
    <property type="match status" value="2"/>
</dbReference>
<organism evidence="4 5">
    <name type="scientific">Candidatus Dechloromonas phosphorivorans</name>
    <dbReference type="NCBI Taxonomy" id="2899244"/>
    <lineage>
        <taxon>Bacteria</taxon>
        <taxon>Pseudomonadati</taxon>
        <taxon>Pseudomonadota</taxon>
        <taxon>Betaproteobacteria</taxon>
        <taxon>Rhodocyclales</taxon>
        <taxon>Azonexaceae</taxon>
        <taxon>Dechloromonas</taxon>
    </lineage>
</organism>
<keyword evidence="1" id="KW-0805">Transcription regulation</keyword>
<feature type="domain" description="HTH araC/xylS-type" evidence="3">
    <location>
        <begin position="205"/>
        <end position="303"/>
    </location>
</feature>
<evidence type="ECO:0000313" key="5">
    <source>
        <dbReference type="Proteomes" id="UP000739411"/>
    </source>
</evidence>
<evidence type="ECO:0000256" key="1">
    <source>
        <dbReference type="ARBA" id="ARBA00023015"/>
    </source>
</evidence>
<dbReference type="Pfam" id="PF06719">
    <property type="entry name" value="AraC_N"/>
    <property type="match status" value="1"/>
</dbReference>
<dbReference type="GO" id="GO:0043565">
    <property type="term" value="F:sequence-specific DNA binding"/>
    <property type="evidence" value="ECO:0007669"/>
    <property type="project" value="InterPro"/>
</dbReference>
<dbReference type="PANTHER" id="PTHR43436:SF1">
    <property type="entry name" value="TRANSCRIPTIONAL REGULATORY PROTEIN"/>
    <property type="match status" value="1"/>
</dbReference>
<dbReference type="Pfam" id="PF12833">
    <property type="entry name" value="HTH_18"/>
    <property type="match status" value="1"/>
</dbReference>
<sequence length="308" mass="33690">MKQISSDLGLALEITRQRTELAAIIEQYCSADGTHPTPIPGLTFFRHVAPSGAACAVVKSLFALPVQGAKRVVLADEVYAYDRRHYLITSVDLPLLAQITEASPEAPYLGLALELDARQIGELMSKMPPVLPSTVTVSRGLAISEITSEILGAALRLARLVATPEAIPVLAPLIEQELLYHLLSGEQGGRLRDVAIKGSQSHQISRAIQWINQHFCEPMLIDALAGAVSMSKSSLHHHFKALTSMSPLQYQKTLRLQEARRLMLIEQLDAASASHRVGYESPSQFSREYRRVFGAPPLKDIALMRTAA</sequence>
<dbReference type="InterPro" id="IPR009057">
    <property type="entry name" value="Homeodomain-like_sf"/>
</dbReference>
<accession>A0A935MX05</accession>
<name>A0A935MX05_9RHOO</name>
<dbReference type="SMART" id="SM00342">
    <property type="entry name" value="HTH_ARAC"/>
    <property type="match status" value="1"/>
</dbReference>
<gene>
    <name evidence="4" type="ORF">IPJ38_17135</name>
</gene>
<evidence type="ECO:0000313" key="4">
    <source>
        <dbReference type="EMBL" id="MBK7416552.1"/>
    </source>
</evidence>
<dbReference type="PROSITE" id="PS01124">
    <property type="entry name" value="HTH_ARAC_FAMILY_2"/>
    <property type="match status" value="1"/>
</dbReference>
<protein>
    <submittedName>
        <fullName evidence="4">AraC family transcriptional regulator</fullName>
    </submittedName>
</protein>
<dbReference type="EMBL" id="JADJMS010000046">
    <property type="protein sequence ID" value="MBK7416552.1"/>
    <property type="molecule type" value="Genomic_DNA"/>
</dbReference>
<dbReference type="InterPro" id="IPR009594">
    <property type="entry name" value="Tscrpt_reg_HTH_AraC_N"/>
</dbReference>
<comment type="caution">
    <text evidence="4">The sequence shown here is derived from an EMBL/GenBank/DDBJ whole genome shotgun (WGS) entry which is preliminary data.</text>
</comment>
<proteinExistence type="predicted"/>
<dbReference type="SUPFAM" id="SSF46689">
    <property type="entry name" value="Homeodomain-like"/>
    <property type="match status" value="2"/>
</dbReference>
<dbReference type="GO" id="GO:0003700">
    <property type="term" value="F:DNA-binding transcription factor activity"/>
    <property type="evidence" value="ECO:0007669"/>
    <property type="project" value="InterPro"/>
</dbReference>
<reference evidence="4 5" key="1">
    <citation type="submission" date="2020-10" db="EMBL/GenBank/DDBJ databases">
        <title>Connecting structure to function with the recovery of over 1000 high-quality activated sludge metagenome-assembled genomes encoding full-length rRNA genes using long-read sequencing.</title>
        <authorList>
            <person name="Singleton C.M."/>
            <person name="Petriglieri F."/>
            <person name="Kristensen J.M."/>
            <person name="Kirkegaard R.H."/>
            <person name="Michaelsen T.Y."/>
            <person name="Andersen M.H."/>
            <person name="Karst S.M."/>
            <person name="Dueholm M.S."/>
            <person name="Nielsen P.H."/>
            <person name="Albertsen M."/>
        </authorList>
    </citation>
    <scope>NUCLEOTIDE SEQUENCE [LARGE SCALE GENOMIC DNA]</scope>
    <source>
        <strain evidence="4">EsbW_18-Q3-R4-48_BATAC.463</strain>
    </source>
</reference>
<evidence type="ECO:0000256" key="2">
    <source>
        <dbReference type="ARBA" id="ARBA00023163"/>
    </source>
</evidence>
<dbReference type="Proteomes" id="UP000739411">
    <property type="component" value="Unassembled WGS sequence"/>
</dbReference>
<keyword evidence="2" id="KW-0804">Transcription</keyword>
<evidence type="ECO:0000259" key="3">
    <source>
        <dbReference type="PROSITE" id="PS01124"/>
    </source>
</evidence>
<dbReference type="PANTHER" id="PTHR43436">
    <property type="entry name" value="ARAC-FAMILY TRANSCRIPTIONAL REGULATOR"/>
    <property type="match status" value="1"/>
</dbReference>